<dbReference type="Proteomes" id="UP000027345">
    <property type="component" value="Unassembled WGS sequence"/>
</dbReference>
<gene>
    <name evidence="1" type="ORF">DV20_39435</name>
</gene>
<protein>
    <submittedName>
        <fullName evidence="1">Phosphohistidine phosphatase</fullName>
    </submittedName>
</protein>
<evidence type="ECO:0000313" key="1">
    <source>
        <dbReference type="EMBL" id="KDN16596.1"/>
    </source>
</evidence>
<accession>A0A066TNA0</accession>
<reference evidence="1 2" key="1">
    <citation type="submission" date="2014-05" db="EMBL/GenBank/DDBJ databases">
        <title>Draft genome sequence of Amycolatopsis rifamycinica DSM 46095.</title>
        <authorList>
            <person name="Lal R."/>
            <person name="Saxena A."/>
            <person name="Kumari R."/>
            <person name="Mukherjee U."/>
            <person name="Singh P."/>
            <person name="Sangwan N."/>
            <person name="Mahato N.K."/>
        </authorList>
    </citation>
    <scope>NUCLEOTIDE SEQUENCE [LARGE SCALE GENOMIC DNA]</scope>
    <source>
        <strain evidence="1 2">DSM 46095</strain>
    </source>
</reference>
<keyword evidence="2" id="KW-1185">Reference proteome</keyword>
<dbReference type="Gene3D" id="3.40.50.1240">
    <property type="entry name" value="Phosphoglycerate mutase-like"/>
    <property type="match status" value="1"/>
</dbReference>
<dbReference type="AlphaFoldDB" id="A0A066TNA0"/>
<dbReference type="InterPro" id="IPR013078">
    <property type="entry name" value="His_Pase_superF_clade-1"/>
</dbReference>
<dbReference type="SUPFAM" id="SSF53254">
    <property type="entry name" value="Phosphoglycerate mutase-like"/>
    <property type="match status" value="1"/>
</dbReference>
<dbReference type="CDD" id="cd07067">
    <property type="entry name" value="HP_PGM_like"/>
    <property type="match status" value="1"/>
</dbReference>
<dbReference type="InterPro" id="IPR029033">
    <property type="entry name" value="His_PPase_superfam"/>
</dbReference>
<comment type="caution">
    <text evidence="1">The sequence shown here is derived from an EMBL/GenBank/DDBJ whole genome shotgun (WGS) entry which is preliminary data.</text>
</comment>
<dbReference type="STRING" id="287986.DV20_39435"/>
<dbReference type="PANTHER" id="PTHR47623">
    <property type="entry name" value="OS09G0287300 PROTEIN"/>
    <property type="match status" value="1"/>
</dbReference>
<dbReference type="eggNOG" id="COG2062">
    <property type="taxonomic scope" value="Bacteria"/>
</dbReference>
<dbReference type="EMBL" id="JMQI01000079">
    <property type="protein sequence ID" value="KDN16596.1"/>
    <property type="molecule type" value="Genomic_DNA"/>
</dbReference>
<dbReference type="Pfam" id="PF00300">
    <property type="entry name" value="His_Phos_1"/>
    <property type="match status" value="1"/>
</dbReference>
<name>A0A066TNA0_9PSEU</name>
<dbReference type="PANTHER" id="PTHR47623:SF1">
    <property type="entry name" value="OS09G0287300 PROTEIN"/>
    <property type="match status" value="1"/>
</dbReference>
<organism evidence="1 2">
    <name type="scientific">Amycolatopsis rifamycinica</name>
    <dbReference type="NCBI Taxonomy" id="287986"/>
    <lineage>
        <taxon>Bacteria</taxon>
        <taxon>Bacillati</taxon>
        <taxon>Actinomycetota</taxon>
        <taxon>Actinomycetes</taxon>
        <taxon>Pseudonocardiales</taxon>
        <taxon>Pseudonocardiaceae</taxon>
        <taxon>Amycolatopsis</taxon>
    </lineage>
</organism>
<dbReference type="OrthoDB" id="9810154at2"/>
<proteinExistence type="predicted"/>
<sequence>MDATRWLIVLRHAKSDWSEGLPDHERPLAPRGLRDAPRLGRWLTEEGHIPEFVVCSTARRTRETWRLVSEELPSPPSVEYDDDLYGADVLELLNAARRAPSGVTTLALVGHEPGVSDVTLHLAGYGEETRQVQTKFPTGAAAVLATKDPWDALRSARLVAFFRPRDFTG</sequence>
<evidence type="ECO:0000313" key="2">
    <source>
        <dbReference type="Proteomes" id="UP000027345"/>
    </source>
</evidence>